<evidence type="ECO:0000313" key="1">
    <source>
        <dbReference type="EMBL" id="QHA00849.1"/>
    </source>
</evidence>
<gene>
    <name evidence="1" type="ORF">GQ588_09490</name>
</gene>
<dbReference type="SUPFAM" id="SSF48576">
    <property type="entry name" value="Terpenoid synthases"/>
    <property type="match status" value="1"/>
</dbReference>
<name>A0A857DK65_9FIRM</name>
<reference evidence="1 2" key="1">
    <citation type="submission" date="2019-12" db="EMBL/GenBank/DDBJ databases">
        <title>Sequence classification of anaerobic respiratory reductive dehalogenases: First we see many, then we see few.</title>
        <authorList>
            <person name="Molenda O."/>
            <person name="Puentes Jacome L.A."/>
            <person name="Cao X."/>
            <person name="Nesbo C.L."/>
            <person name="Tang S."/>
            <person name="Morson N."/>
            <person name="Patron J."/>
            <person name="Lomheim L."/>
            <person name="Wishart D.S."/>
            <person name="Edwards E.A."/>
        </authorList>
    </citation>
    <scope>NUCLEOTIDE SEQUENCE [LARGE SCALE GENOMIC DNA]</scope>
    <source>
        <strain evidence="1 2">12DCA</strain>
    </source>
</reference>
<dbReference type="Gene3D" id="1.10.600.10">
    <property type="entry name" value="Farnesyl Diphosphate Synthase"/>
    <property type="match status" value="1"/>
</dbReference>
<dbReference type="RefSeq" id="WP_019226357.1">
    <property type="nucleotide sequence ID" value="NZ_CP046996.1"/>
</dbReference>
<protein>
    <submittedName>
        <fullName evidence="1">Uncharacterized protein</fullName>
    </submittedName>
</protein>
<proteinExistence type="predicted"/>
<dbReference type="Proteomes" id="UP000430508">
    <property type="component" value="Chromosome"/>
</dbReference>
<sequence length="252" mass="28784">MIEVYSVESELKTVETEMNKEMQFNSSTLDDLLNLPMNNLDRYMSPALVLSVSCMTGKISKTILSLATVFQYVFLAHHIHKLITDEDMSEHSRQFPVLTGDFMFGQTLKKVCQEDIFPYAGQFVKLIKTINEGILMRWRYKNKRIPFQEYNMILGNERASLTALAVKLSAKLSGIPQTYIDKLENFGYCIGMAWAASEEPACASILQENLSRAEENLAQIRDYLPIKPLQELMEFLYAEIERNKKAGTGVLQ</sequence>
<evidence type="ECO:0000313" key="2">
    <source>
        <dbReference type="Proteomes" id="UP000430508"/>
    </source>
</evidence>
<dbReference type="InterPro" id="IPR008949">
    <property type="entry name" value="Isoprenoid_synthase_dom_sf"/>
</dbReference>
<organism evidence="1 2">
    <name type="scientific">Dehalobacter restrictus</name>
    <dbReference type="NCBI Taxonomy" id="55583"/>
    <lineage>
        <taxon>Bacteria</taxon>
        <taxon>Bacillati</taxon>
        <taxon>Bacillota</taxon>
        <taxon>Clostridia</taxon>
        <taxon>Eubacteriales</taxon>
        <taxon>Desulfitobacteriaceae</taxon>
        <taxon>Dehalobacter</taxon>
    </lineage>
</organism>
<dbReference type="AlphaFoldDB" id="A0A857DK65"/>
<accession>A0A857DK65</accession>
<dbReference type="EMBL" id="CP046996">
    <property type="protein sequence ID" value="QHA00849.1"/>
    <property type="molecule type" value="Genomic_DNA"/>
</dbReference>